<dbReference type="AlphaFoldDB" id="X0XD19"/>
<organism evidence="1">
    <name type="scientific">marine sediment metagenome</name>
    <dbReference type="NCBI Taxonomy" id="412755"/>
    <lineage>
        <taxon>unclassified sequences</taxon>
        <taxon>metagenomes</taxon>
        <taxon>ecological metagenomes</taxon>
    </lineage>
</organism>
<reference evidence="1" key="1">
    <citation type="journal article" date="2014" name="Front. Microbiol.">
        <title>High frequency of phylogenetically diverse reductive dehalogenase-homologous genes in deep subseafloor sedimentary metagenomes.</title>
        <authorList>
            <person name="Kawai M."/>
            <person name="Futagami T."/>
            <person name="Toyoda A."/>
            <person name="Takaki Y."/>
            <person name="Nishi S."/>
            <person name="Hori S."/>
            <person name="Arai W."/>
            <person name="Tsubouchi T."/>
            <person name="Morono Y."/>
            <person name="Uchiyama I."/>
            <person name="Ito T."/>
            <person name="Fujiyama A."/>
            <person name="Inagaki F."/>
            <person name="Takami H."/>
        </authorList>
    </citation>
    <scope>NUCLEOTIDE SEQUENCE</scope>
    <source>
        <strain evidence="1">Expedition CK06-06</strain>
    </source>
</reference>
<dbReference type="EMBL" id="BARS01042964">
    <property type="protein sequence ID" value="GAG34538.1"/>
    <property type="molecule type" value="Genomic_DNA"/>
</dbReference>
<protein>
    <submittedName>
        <fullName evidence="1">Uncharacterized protein</fullName>
    </submittedName>
</protein>
<proteinExistence type="predicted"/>
<accession>X0XD19</accession>
<comment type="caution">
    <text evidence="1">The sequence shown here is derived from an EMBL/GenBank/DDBJ whole genome shotgun (WGS) entry which is preliminary data.</text>
</comment>
<gene>
    <name evidence="1" type="ORF">S01H1_65113</name>
</gene>
<sequence length="64" mass="7377">MGENKITVFKKITASVCHYCPFCIYGRKNPESIVGRILHHKFHADNCPLWKAEKEVYKEGNKAP</sequence>
<name>X0XD19_9ZZZZ</name>
<evidence type="ECO:0000313" key="1">
    <source>
        <dbReference type="EMBL" id="GAG34538.1"/>
    </source>
</evidence>